<dbReference type="PANTHER" id="PTHR35008">
    <property type="entry name" value="BLL4482 PROTEIN-RELATED"/>
    <property type="match status" value="1"/>
</dbReference>
<evidence type="ECO:0000256" key="3">
    <source>
        <dbReference type="ARBA" id="ARBA00023004"/>
    </source>
</evidence>
<name>A0ABU3H0Z1_9SPHI</name>
<comment type="caution">
    <text evidence="6">The sequence shown here is derived from an EMBL/GenBank/DDBJ whole genome shotgun (WGS) entry which is preliminary data.</text>
</comment>
<evidence type="ECO:0000256" key="4">
    <source>
        <dbReference type="PROSITE-ProRule" id="PRU00433"/>
    </source>
</evidence>
<gene>
    <name evidence="6" type="ORF">QE417_004747</name>
</gene>
<keyword evidence="1 4" id="KW-0349">Heme</keyword>
<dbReference type="Proteomes" id="UP001258315">
    <property type="component" value="Unassembled WGS sequence"/>
</dbReference>
<dbReference type="PANTHER" id="PTHR35008:SF4">
    <property type="entry name" value="BLL4482 PROTEIN"/>
    <property type="match status" value="1"/>
</dbReference>
<accession>A0ABU3H0Z1</accession>
<keyword evidence="2 4" id="KW-0479">Metal-binding</keyword>
<evidence type="ECO:0000259" key="5">
    <source>
        <dbReference type="PROSITE" id="PS51007"/>
    </source>
</evidence>
<dbReference type="InterPro" id="IPR009056">
    <property type="entry name" value="Cyt_c-like_dom"/>
</dbReference>
<dbReference type="PROSITE" id="PS51007">
    <property type="entry name" value="CYTC"/>
    <property type="match status" value="1"/>
</dbReference>
<dbReference type="InterPro" id="IPR036909">
    <property type="entry name" value="Cyt_c-like_dom_sf"/>
</dbReference>
<reference evidence="7" key="1">
    <citation type="submission" date="2023-07" db="EMBL/GenBank/DDBJ databases">
        <title>Functional and genomic diversity of the sorghum phyllosphere microbiome.</title>
        <authorList>
            <person name="Shade A."/>
        </authorList>
    </citation>
    <scope>NUCLEOTIDE SEQUENCE [LARGE SCALE GENOMIC DNA]</scope>
    <source>
        <strain evidence="7">SORGH_AS_0422</strain>
    </source>
</reference>
<keyword evidence="3 4" id="KW-0408">Iron</keyword>
<evidence type="ECO:0000256" key="2">
    <source>
        <dbReference type="ARBA" id="ARBA00022723"/>
    </source>
</evidence>
<protein>
    <submittedName>
        <fullName evidence="6">Mono/diheme cytochrome c family protein</fullName>
    </submittedName>
</protein>
<dbReference type="EMBL" id="JAVLVU010000001">
    <property type="protein sequence ID" value="MDT3405675.1"/>
    <property type="molecule type" value="Genomic_DNA"/>
</dbReference>
<sequence length="138" mass="15344">MKFKIITGLLAVIAALTYSCQSEQEIEFMRYYTTGQQIYQSKCQNCHGVQGEGLAALIPPLTDSVYLKNNRNQLACYIQKGIKLPIIVNGKPFSGEMPPSNLAPVEIAEVLTYVQNSFGNKLGLHNTEMVNKELVECK</sequence>
<evidence type="ECO:0000313" key="7">
    <source>
        <dbReference type="Proteomes" id="UP001258315"/>
    </source>
</evidence>
<dbReference type="Gene3D" id="1.10.760.10">
    <property type="entry name" value="Cytochrome c-like domain"/>
    <property type="match status" value="1"/>
</dbReference>
<feature type="domain" description="Cytochrome c" evidence="5">
    <location>
        <begin position="30"/>
        <end position="118"/>
    </location>
</feature>
<evidence type="ECO:0000313" key="6">
    <source>
        <dbReference type="EMBL" id="MDT3405675.1"/>
    </source>
</evidence>
<dbReference type="PROSITE" id="PS51257">
    <property type="entry name" value="PROKAR_LIPOPROTEIN"/>
    <property type="match status" value="1"/>
</dbReference>
<dbReference type="SUPFAM" id="SSF46626">
    <property type="entry name" value="Cytochrome c"/>
    <property type="match status" value="1"/>
</dbReference>
<organism evidence="6 7">
    <name type="scientific">Mucilaginibacter terrae</name>
    <dbReference type="NCBI Taxonomy" id="1955052"/>
    <lineage>
        <taxon>Bacteria</taxon>
        <taxon>Pseudomonadati</taxon>
        <taxon>Bacteroidota</taxon>
        <taxon>Sphingobacteriia</taxon>
        <taxon>Sphingobacteriales</taxon>
        <taxon>Sphingobacteriaceae</taxon>
        <taxon>Mucilaginibacter</taxon>
    </lineage>
</organism>
<keyword evidence="7" id="KW-1185">Reference proteome</keyword>
<dbReference type="Pfam" id="PF00034">
    <property type="entry name" value="Cytochrom_C"/>
    <property type="match status" value="1"/>
</dbReference>
<evidence type="ECO:0000256" key="1">
    <source>
        <dbReference type="ARBA" id="ARBA00022617"/>
    </source>
</evidence>
<proteinExistence type="predicted"/>
<dbReference type="RefSeq" id="WP_311954537.1">
    <property type="nucleotide sequence ID" value="NZ_JAVLVU010000001.1"/>
</dbReference>
<dbReference type="InterPro" id="IPR051459">
    <property type="entry name" value="Cytochrome_c-type_DH"/>
</dbReference>